<keyword evidence="3" id="KW-1185">Reference proteome</keyword>
<sequence length="267" mass="29127">MAVVGVVVVLLVAVCVALVIRSYRRRRKRSSVAKVEDNESLTRTTSTEEEAQDYSQCLQETINDTDGGARNAPSGTALAIRPQSQPNETVERRVEQLEGDSGSSDQHILHPAHCTRLSAPEGRHNNGIDSVSFHTTRTSSFRSDPLLIHPPPLIPPSSSDDTTTASPRLSLAPILTEFRTGLGEMGASHRMSDANSFQREVRHRESRMGLSTAHSQSSIFSFPPPSYSSARLPSYYSPDEEIPALSDQYQGDGGSRHHGVNDISPPQ</sequence>
<evidence type="ECO:0000313" key="2">
    <source>
        <dbReference type="EMBL" id="EIW85485.1"/>
    </source>
</evidence>
<dbReference type="EMBL" id="JH711574">
    <property type="protein sequence ID" value="EIW85485.1"/>
    <property type="molecule type" value="Genomic_DNA"/>
</dbReference>
<feature type="region of interest" description="Disordered" evidence="1">
    <location>
        <begin position="206"/>
        <end position="267"/>
    </location>
</feature>
<protein>
    <submittedName>
        <fullName evidence="2">Uncharacterized protein</fullName>
    </submittedName>
</protein>
<reference evidence="3" key="1">
    <citation type="journal article" date="2012" name="Science">
        <title>The Paleozoic origin of enzymatic lignin decomposition reconstructed from 31 fungal genomes.</title>
        <authorList>
            <person name="Floudas D."/>
            <person name="Binder M."/>
            <person name="Riley R."/>
            <person name="Barry K."/>
            <person name="Blanchette R.A."/>
            <person name="Henrissat B."/>
            <person name="Martinez A.T."/>
            <person name="Otillar R."/>
            <person name="Spatafora J.W."/>
            <person name="Yadav J.S."/>
            <person name="Aerts A."/>
            <person name="Benoit I."/>
            <person name="Boyd A."/>
            <person name="Carlson A."/>
            <person name="Copeland A."/>
            <person name="Coutinho P.M."/>
            <person name="de Vries R.P."/>
            <person name="Ferreira P."/>
            <person name="Findley K."/>
            <person name="Foster B."/>
            <person name="Gaskell J."/>
            <person name="Glotzer D."/>
            <person name="Gorecki P."/>
            <person name="Heitman J."/>
            <person name="Hesse C."/>
            <person name="Hori C."/>
            <person name="Igarashi K."/>
            <person name="Jurgens J.A."/>
            <person name="Kallen N."/>
            <person name="Kersten P."/>
            <person name="Kohler A."/>
            <person name="Kuees U."/>
            <person name="Kumar T.K.A."/>
            <person name="Kuo A."/>
            <person name="LaButti K."/>
            <person name="Larrondo L.F."/>
            <person name="Lindquist E."/>
            <person name="Ling A."/>
            <person name="Lombard V."/>
            <person name="Lucas S."/>
            <person name="Lundell T."/>
            <person name="Martin R."/>
            <person name="McLaughlin D.J."/>
            <person name="Morgenstern I."/>
            <person name="Morin E."/>
            <person name="Murat C."/>
            <person name="Nagy L.G."/>
            <person name="Nolan M."/>
            <person name="Ohm R.A."/>
            <person name="Patyshakuliyeva A."/>
            <person name="Rokas A."/>
            <person name="Ruiz-Duenas F.J."/>
            <person name="Sabat G."/>
            <person name="Salamov A."/>
            <person name="Samejima M."/>
            <person name="Schmutz J."/>
            <person name="Slot J.C."/>
            <person name="St John F."/>
            <person name="Stenlid J."/>
            <person name="Sun H."/>
            <person name="Sun S."/>
            <person name="Syed K."/>
            <person name="Tsang A."/>
            <person name="Wiebenga A."/>
            <person name="Young D."/>
            <person name="Pisabarro A."/>
            <person name="Eastwood D.C."/>
            <person name="Martin F."/>
            <person name="Cullen D."/>
            <person name="Grigoriev I.V."/>
            <person name="Hibbett D.S."/>
        </authorList>
    </citation>
    <scope>NUCLEOTIDE SEQUENCE [LARGE SCALE GENOMIC DNA]</scope>
    <source>
        <strain evidence="3">RWD-64-598 SS2</strain>
    </source>
</reference>
<dbReference type="RefSeq" id="XP_007764190.1">
    <property type="nucleotide sequence ID" value="XM_007766000.1"/>
</dbReference>
<dbReference type="KEGG" id="cput:CONPUDRAFT_70281"/>
<accession>A0A5M3N3R4</accession>
<dbReference type="AlphaFoldDB" id="A0A5M3N3R4"/>
<evidence type="ECO:0000256" key="1">
    <source>
        <dbReference type="SAM" id="MobiDB-lite"/>
    </source>
</evidence>
<feature type="region of interest" description="Disordered" evidence="1">
    <location>
        <begin position="142"/>
        <end position="165"/>
    </location>
</feature>
<organism evidence="2 3">
    <name type="scientific">Coniophora puteana (strain RWD-64-598)</name>
    <name type="common">Brown rot fungus</name>
    <dbReference type="NCBI Taxonomy" id="741705"/>
    <lineage>
        <taxon>Eukaryota</taxon>
        <taxon>Fungi</taxon>
        <taxon>Dikarya</taxon>
        <taxon>Basidiomycota</taxon>
        <taxon>Agaricomycotina</taxon>
        <taxon>Agaricomycetes</taxon>
        <taxon>Agaricomycetidae</taxon>
        <taxon>Boletales</taxon>
        <taxon>Coniophorineae</taxon>
        <taxon>Coniophoraceae</taxon>
        <taxon>Coniophora</taxon>
    </lineage>
</organism>
<proteinExistence type="predicted"/>
<feature type="compositionally biased region" description="Polar residues" evidence="1">
    <location>
        <begin position="53"/>
        <end position="64"/>
    </location>
</feature>
<dbReference type="Proteomes" id="UP000053558">
    <property type="component" value="Unassembled WGS sequence"/>
</dbReference>
<dbReference type="GeneID" id="19208797"/>
<gene>
    <name evidence="2" type="ORF">CONPUDRAFT_70281</name>
</gene>
<feature type="region of interest" description="Disordered" evidence="1">
    <location>
        <begin position="29"/>
        <end position="109"/>
    </location>
</feature>
<name>A0A5M3N3R4_CONPW</name>
<evidence type="ECO:0000313" key="3">
    <source>
        <dbReference type="Proteomes" id="UP000053558"/>
    </source>
</evidence>
<feature type="compositionally biased region" description="Low complexity" evidence="1">
    <location>
        <begin position="156"/>
        <end position="165"/>
    </location>
</feature>
<comment type="caution">
    <text evidence="2">The sequence shown here is derived from an EMBL/GenBank/DDBJ whole genome shotgun (WGS) entry which is preliminary data.</text>
</comment>